<reference evidence="5" key="1">
    <citation type="journal article" date="2014" name="Microb. Cell Fact.">
        <title>Exploiting Issatchenkia orientalis SD108 for succinic acid production.</title>
        <authorList>
            <person name="Xiao H."/>
            <person name="Shao Z."/>
            <person name="Jiang Y."/>
            <person name="Dole S."/>
            <person name="Zhao H."/>
        </authorList>
    </citation>
    <scope>NUCLEOTIDE SEQUENCE [LARGE SCALE GENOMIC DNA]</scope>
    <source>
        <strain evidence="5">SD108</strain>
    </source>
</reference>
<evidence type="ECO:0008006" key="6">
    <source>
        <dbReference type="Google" id="ProtNLM"/>
    </source>
</evidence>
<dbReference type="GO" id="GO:0005634">
    <property type="term" value="C:nucleus"/>
    <property type="evidence" value="ECO:0007669"/>
    <property type="project" value="UniProtKB-SubCell"/>
</dbReference>
<dbReference type="HOGENOM" id="CLU_503482_0_0_1"/>
<protein>
    <recommendedName>
        <fullName evidence="6">DNA replication regulator SLD2</fullName>
    </recommendedName>
</protein>
<feature type="compositionally biased region" description="Polar residues" evidence="3">
    <location>
        <begin position="379"/>
        <end position="393"/>
    </location>
</feature>
<dbReference type="GO" id="GO:0006260">
    <property type="term" value="P:DNA replication"/>
    <property type="evidence" value="ECO:0007669"/>
    <property type="project" value="InterPro"/>
</dbReference>
<proteinExistence type="predicted"/>
<name>A0A099P6F6_PICKU</name>
<feature type="region of interest" description="Disordered" evidence="3">
    <location>
        <begin position="87"/>
        <end position="136"/>
    </location>
</feature>
<feature type="region of interest" description="Disordered" evidence="3">
    <location>
        <begin position="459"/>
        <end position="486"/>
    </location>
</feature>
<feature type="compositionally biased region" description="Polar residues" evidence="3">
    <location>
        <begin position="87"/>
        <end position="98"/>
    </location>
</feature>
<gene>
    <name evidence="4" type="ORF">JL09_g505</name>
</gene>
<organism evidence="4 5">
    <name type="scientific">Pichia kudriavzevii</name>
    <name type="common">Yeast</name>
    <name type="synonym">Issatchenkia orientalis</name>
    <dbReference type="NCBI Taxonomy" id="4909"/>
    <lineage>
        <taxon>Eukaryota</taxon>
        <taxon>Fungi</taxon>
        <taxon>Dikarya</taxon>
        <taxon>Ascomycota</taxon>
        <taxon>Saccharomycotina</taxon>
        <taxon>Pichiomycetes</taxon>
        <taxon>Pichiales</taxon>
        <taxon>Pichiaceae</taxon>
        <taxon>Pichia</taxon>
    </lineage>
</organism>
<dbReference type="InterPro" id="IPR021110">
    <property type="entry name" value="DNA_rep_checkpnt_protein"/>
</dbReference>
<dbReference type="AlphaFoldDB" id="A0A099P6F6"/>
<evidence type="ECO:0000313" key="4">
    <source>
        <dbReference type="EMBL" id="KGK40485.1"/>
    </source>
</evidence>
<evidence type="ECO:0000313" key="5">
    <source>
        <dbReference type="Proteomes" id="UP000029867"/>
    </source>
</evidence>
<feature type="region of interest" description="Disordered" evidence="3">
    <location>
        <begin position="506"/>
        <end position="541"/>
    </location>
</feature>
<comment type="subcellular location">
    <subcellularLocation>
        <location evidence="1">Nucleus</location>
    </subcellularLocation>
</comment>
<dbReference type="EMBL" id="JQFK01000002">
    <property type="protein sequence ID" value="KGK40485.1"/>
    <property type="molecule type" value="Genomic_DNA"/>
</dbReference>
<feature type="compositionally biased region" description="Basic residues" evidence="3">
    <location>
        <begin position="526"/>
        <end position="541"/>
    </location>
</feature>
<dbReference type="Pfam" id="PF11719">
    <property type="entry name" value="Drc1-Sld2"/>
    <property type="match status" value="1"/>
</dbReference>
<keyword evidence="2" id="KW-0539">Nucleus</keyword>
<dbReference type="VEuPathDB" id="FungiDB:C5L36_0C02110"/>
<feature type="compositionally biased region" description="Basic and acidic residues" evidence="3">
    <location>
        <begin position="464"/>
        <end position="479"/>
    </location>
</feature>
<feature type="region of interest" description="Disordered" evidence="3">
    <location>
        <begin position="366"/>
        <end position="393"/>
    </location>
</feature>
<sequence length="541" mass="62335">MSIDVKEKYYLLRKYSHYLKTELKAFTGKKVTKGSSVENKLRVYRKLRKLIHYVDDELKGKVEQEKKIIKQVDNYYEYLESKISKSLNGQTELSTSTRGKTKQVSHHEQPPGNKQVNQESIETDEDDEEITEVGPTPQLNGRVLTIFDIQPSPEKIEMSPMKGVPKLNLGIQLEAPQEVEMFKTPTKPVKTLDLGFGSSSRKLTFDKIDIADDDLVKDTVPAKSNMQPIHETPKYLKTQSTKLNHFDYVMIDDNWSEDEFDDGFTDTMAPLGRGNDDKHENDTPKKHFLELSFSDSELSTLSYIEPSPIIKRTSGRSLFELHKDVVNLKRNLTDLQELAGLESDHNELNKQDEPVLQTVGYDEYKLDEKPKESDEADQNLVSGESTHVSSPTKDNTLFRENIVNVFDPHYKLRNKIKTIKRSTRRAKLQSDKISIHDDLEEIDIHALAFGKRKLNFDEGQSCDSAKDHSKSETPHKRSSDIYTSDEDDELYERKDIAQLEKELEVKNKGKGFKGKHPLSNNFVRLKINRGRRGNSRFKRRR</sequence>
<evidence type="ECO:0000256" key="1">
    <source>
        <dbReference type="ARBA" id="ARBA00004123"/>
    </source>
</evidence>
<evidence type="ECO:0000256" key="3">
    <source>
        <dbReference type="SAM" id="MobiDB-lite"/>
    </source>
</evidence>
<dbReference type="Proteomes" id="UP000029867">
    <property type="component" value="Unassembled WGS sequence"/>
</dbReference>
<comment type="caution">
    <text evidence="4">The sequence shown here is derived from an EMBL/GenBank/DDBJ whole genome shotgun (WGS) entry which is preliminary data.</text>
</comment>
<feature type="compositionally biased region" description="Acidic residues" evidence="3">
    <location>
        <begin position="121"/>
        <end position="131"/>
    </location>
</feature>
<accession>A0A099P6F6</accession>
<evidence type="ECO:0000256" key="2">
    <source>
        <dbReference type="ARBA" id="ARBA00023242"/>
    </source>
</evidence>